<feature type="domain" description="Major facilitator superfamily (MFS) profile" evidence="5">
    <location>
        <begin position="18"/>
        <end position="398"/>
    </location>
</feature>
<feature type="transmembrane region" description="Helical" evidence="4">
    <location>
        <begin position="15"/>
        <end position="36"/>
    </location>
</feature>
<dbReference type="PANTHER" id="PTHR11360:SF290">
    <property type="entry name" value="MONOCARBOXYLATE MFS PERMEASE"/>
    <property type="match status" value="1"/>
</dbReference>
<feature type="transmembrane region" description="Helical" evidence="4">
    <location>
        <begin position="214"/>
        <end position="235"/>
    </location>
</feature>
<evidence type="ECO:0000256" key="2">
    <source>
        <dbReference type="ARBA" id="ARBA00022989"/>
    </source>
</evidence>
<feature type="transmembrane region" description="Helical" evidence="4">
    <location>
        <begin position="341"/>
        <end position="362"/>
    </location>
</feature>
<dbReference type="Pfam" id="PF07690">
    <property type="entry name" value="MFS_1"/>
    <property type="match status" value="1"/>
</dbReference>
<dbReference type="Gene3D" id="1.20.1250.20">
    <property type="entry name" value="MFS general substrate transporter like domains"/>
    <property type="match status" value="2"/>
</dbReference>
<dbReference type="SUPFAM" id="SSF103473">
    <property type="entry name" value="MFS general substrate transporter"/>
    <property type="match status" value="1"/>
</dbReference>
<feature type="transmembrane region" description="Helical" evidence="4">
    <location>
        <begin position="56"/>
        <end position="77"/>
    </location>
</feature>
<proteinExistence type="predicted"/>
<keyword evidence="1 4" id="KW-0812">Transmembrane</keyword>
<dbReference type="InterPro" id="IPR020846">
    <property type="entry name" value="MFS_dom"/>
</dbReference>
<feature type="transmembrane region" description="Helical" evidence="4">
    <location>
        <begin position="374"/>
        <end position="398"/>
    </location>
</feature>
<evidence type="ECO:0000256" key="1">
    <source>
        <dbReference type="ARBA" id="ARBA00022692"/>
    </source>
</evidence>
<organism evidence="6 7">
    <name type="scientific">Salipiger thiooxidans</name>
    <dbReference type="NCBI Taxonomy" id="282683"/>
    <lineage>
        <taxon>Bacteria</taxon>
        <taxon>Pseudomonadati</taxon>
        <taxon>Pseudomonadota</taxon>
        <taxon>Alphaproteobacteria</taxon>
        <taxon>Rhodobacterales</taxon>
        <taxon>Roseobacteraceae</taxon>
        <taxon>Salipiger</taxon>
    </lineage>
</organism>
<evidence type="ECO:0000256" key="3">
    <source>
        <dbReference type="ARBA" id="ARBA00023136"/>
    </source>
</evidence>
<feature type="transmembrane region" description="Helical" evidence="4">
    <location>
        <begin position="110"/>
        <end position="133"/>
    </location>
</feature>
<gene>
    <name evidence="6" type="ORF">SAMN04488105_101351</name>
</gene>
<feature type="transmembrane region" description="Helical" evidence="4">
    <location>
        <begin position="309"/>
        <end position="329"/>
    </location>
</feature>
<dbReference type="STRING" id="282683.SAMN04488105_101351"/>
<dbReference type="OrthoDB" id="9793415at2"/>
<protein>
    <submittedName>
        <fullName evidence="6">Major Facilitator Superfamily protein</fullName>
    </submittedName>
</protein>
<dbReference type="Proteomes" id="UP000198994">
    <property type="component" value="Unassembled WGS sequence"/>
</dbReference>
<dbReference type="RefSeq" id="WP_089954628.1">
    <property type="nucleotide sequence ID" value="NZ_FNAV01000001.1"/>
</dbReference>
<feature type="transmembrane region" description="Helical" evidence="4">
    <location>
        <begin position="171"/>
        <end position="193"/>
    </location>
</feature>
<reference evidence="7" key="1">
    <citation type="submission" date="2016-10" db="EMBL/GenBank/DDBJ databases">
        <authorList>
            <person name="Varghese N."/>
            <person name="Submissions S."/>
        </authorList>
    </citation>
    <scope>NUCLEOTIDE SEQUENCE [LARGE SCALE GENOMIC DNA]</scope>
    <source>
        <strain evidence="7">DSM 10146</strain>
    </source>
</reference>
<evidence type="ECO:0000313" key="6">
    <source>
        <dbReference type="EMBL" id="SDE17804.1"/>
    </source>
</evidence>
<dbReference type="InterPro" id="IPR050327">
    <property type="entry name" value="Proton-linked_MCT"/>
</dbReference>
<keyword evidence="7" id="KW-1185">Reference proteome</keyword>
<keyword evidence="2 4" id="KW-1133">Transmembrane helix</keyword>
<feature type="transmembrane region" description="Helical" evidence="4">
    <location>
        <begin position="285"/>
        <end position="303"/>
    </location>
</feature>
<accession>A0A1G7ASD2</accession>
<dbReference type="GO" id="GO:0022857">
    <property type="term" value="F:transmembrane transporter activity"/>
    <property type="evidence" value="ECO:0007669"/>
    <property type="project" value="InterPro"/>
</dbReference>
<feature type="transmembrane region" description="Helical" evidence="4">
    <location>
        <begin position="255"/>
        <end position="273"/>
    </location>
</feature>
<dbReference type="AlphaFoldDB" id="A0A1G7ASD2"/>
<keyword evidence="3 4" id="KW-0472">Membrane</keyword>
<dbReference type="EMBL" id="FNAV01000001">
    <property type="protein sequence ID" value="SDE17804.1"/>
    <property type="molecule type" value="Genomic_DNA"/>
</dbReference>
<evidence type="ECO:0000259" key="5">
    <source>
        <dbReference type="PROSITE" id="PS50850"/>
    </source>
</evidence>
<feature type="transmembrane region" description="Helical" evidence="4">
    <location>
        <begin position="140"/>
        <end position="159"/>
    </location>
</feature>
<dbReference type="InterPro" id="IPR011701">
    <property type="entry name" value="MFS"/>
</dbReference>
<feature type="transmembrane region" description="Helical" evidence="4">
    <location>
        <begin position="86"/>
        <end position="104"/>
    </location>
</feature>
<dbReference type="PROSITE" id="PS50850">
    <property type="entry name" value="MFS"/>
    <property type="match status" value="1"/>
</dbReference>
<evidence type="ECO:0000256" key="4">
    <source>
        <dbReference type="SAM" id="Phobius"/>
    </source>
</evidence>
<sequence>MDDLHSVTPERPDPYRWVIVLSASAMLAVAMGQLVNGLSAFFTPLEEAEGWSRADVALINSAGLIGLALGGIAMGWLADRVDTRKVILTGALVTGLCVTAAGFATALWQLYALFFVAGALGGGALFAPLFALVGSWFRTGAGLAIGIVSAGQAMGQGGIPFANALLIESLGWRGAFVAIGLASLAILVPLALLARAPRRAGPVAAQVAETLPAVPTPVVVALMSLGVVFCCALMSVPLMHLAPLVELCGASGAEAGSVVLVMMIAAIAGRVAFGKLADMIGALPAYLAASAWQTAFVFLFVRIDDISLFYLFAPVYGFGYAGVMTGVLTSIRTLLPAKRRAGGSGIIIAFAWGGHGLGGWLGGLFFDATASYELTFAVAAGAGVLNLTVILLLGWLVIRPCRGTGTRMADGLAV</sequence>
<dbReference type="InterPro" id="IPR036259">
    <property type="entry name" value="MFS_trans_sf"/>
</dbReference>
<dbReference type="PANTHER" id="PTHR11360">
    <property type="entry name" value="MONOCARBOXYLATE TRANSPORTER"/>
    <property type="match status" value="1"/>
</dbReference>
<name>A0A1G7ASD2_9RHOB</name>
<evidence type="ECO:0000313" key="7">
    <source>
        <dbReference type="Proteomes" id="UP000198994"/>
    </source>
</evidence>